<dbReference type="OrthoDB" id="3325701at2"/>
<protein>
    <recommendedName>
        <fullName evidence="3">S9 family peptidase</fullName>
    </recommendedName>
</protein>
<gene>
    <name evidence="1" type="ORF">FNH06_17700</name>
</gene>
<sequence>MDGSEPPRQLAGGGRYRAPRWAPDSRSVFVLAGQLYRVWLTGEAEVLTRWEAGISDCRPLADPDLVVLIAPEHREDQDIRVCGRHVAPDRLWLLDLRDRSVRLVRSLAHLGTVRGDLRAGAGGGT</sequence>
<accession>A0A558AAE3</accession>
<dbReference type="Proteomes" id="UP000318578">
    <property type="component" value="Unassembled WGS sequence"/>
</dbReference>
<name>A0A558AAE3_9PSEU</name>
<dbReference type="EMBL" id="VJZA01000028">
    <property type="protein sequence ID" value="TVT21231.1"/>
    <property type="molecule type" value="Genomic_DNA"/>
</dbReference>
<evidence type="ECO:0000313" key="1">
    <source>
        <dbReference type="EMBL" id="TVT21231.1"/>
    </source>
</evidence>
<comment type="caution">
    <text evidence="1">The sequence shown here is derived from an EMBL/GenBank/DDBJ whole genome shotgun (WGS) entry which is preliminary data.</text>
</comment>
<evidence type="ECO:0008006" key="3">
    <source>
        <dbReference type="Google" id="ProtNLM"/>
    </source>
</evidence>
<organism evidence="1 2">
    <name type="scientific">Amycolatopsis acidiphila</name>
    <dbReference type="NCBI Taxonomy" id="715473"/>
    <lineage>
        <taxon>Bacteria</taxon>
        <taxon>Bacillati</taxon>
        <taxon>Actinomycetota</taxon>
        <taxon>Actinomycetes</taxon>
        <taxon>Pseudonocardiales</taxon>
        <taxon>Pseudonocardiaceae</taxon>
        <taxon>Amycolatopsis</taxon>
    </lineage>
</organism>
<keyword evidence="2" id="KW-1185">Reference proteome</keyword>
<dbReference type="RefSeq" id="WP_144639735.1">
    <property type="nucleotide sequence ID" value="NZ_BNAX01000010.1"/>
</dbReference>
<evidence type="ECO:0000313" key="2">
    <source>
        <dbReference type="Proteomes" id="UP000318578"/>
    </source>
</evidence>
<dbReference type="AlphaFoldDB" id="A0A558AAE3"/>
<proteinExistence type="predicted"/>
<reference evidence="1 2" key="1">
    <citation type="submission" date="2019-07" db="EMBL/GenBank/DDBJ databases">
        <title>New species of Amycolatopsis and Streptomyces.</title>
        <authorList>
            <person name="Duangmal K."/>
            <person name="Teo W.F.A."/>
            <person name="Lipun K."/>
        </authorList>
    </citation>
    <scope>NUCLEOTIDE SEQUENCE [LARGE SCALE GENOMIC DNA]</scope>
    <source>
        <strain evidence="1 2">JCM 30562</strain>
    </source>
</reference>